<evidence type="ECO:0000313" key="1">
    <source>
        <dbReference type="EMBL" id="KIJ44758.1"/>
    </source>
</evidence>
<dbReference type="EMBL" id="KN837115">
    <property type="protein sequence ID" value="KIJ44758.1"/>
    <property type="molecule type" value="Genomic_DNA"/>
</dbReference>
<keyword evidence="2" id="KW-1185">Reference proteome</keyword>
<evidence type="ECO:0000313" key="2">
    <source>
        <dbReference type="Proteomes" id="UP000054279"/>
    </source>
</evidence>
<accession>A0A0C9UP76</accession>
<dbReference type="Proteomes" id="UP000054279">
    <property type="component" value="Unassembled WGS sequence"/>
</dbReference>
<dbReference type="AlphaFoldDB" id="A0A0C9UP76"/>
<proteinExistence type="predicted"/>
<gene>
    <name evidence="1" type="ORF">M422DRAFT_251743</name>
</gene>
<sequence>MLNRLNINSFASKRRSLRHPVLDSNLAIVRAEPQALRLERFKLEQERQGCTKEMLFYDRYRGEIVEYGFPAFNERILSHRIEIYNDKRRQTFECFCGQYSPSAPVYVKTYTV</sequence>
<dbReference type="HOGENOM" id="CLU_2147465_0_0_1"/>
<protein>
    <submittedName>
        <fullName evidence="1">Uncharacterized protein</fullName>
    </submittedName>
</protein>
<reference evidence="1 2" key="1">
    <citation type="submission" date="2014-06" db="EMBL/GenBank/DDBJ databases">
        <title>Evolutionary Origins and Diversification of the Mycorrhizal Mutualists.</title>
        <authorList>
            <consortium name="DOE Joint Genome Institute"/>
            <consortium name="Mycorrhizal Genomics Consortium"/>
            <person name="Kohler A."/>
            <person name="Kuo A."/>
            <person name="Nagy L.G."/>
            <person name="Floudas D."/>
            <person name="Copeland A."/>
            <person name="Barry K.W."/>
            <person name="Cichocki N."/>
            <person name="Veneault-Fourrey C."/>
            <person name="LaButti K."/>
            <person name="Lindquist E.A."/>
            <person name="Lipzen A."/>
            <person name="Lundell T."/>
            <person name="Morin E."/>
            <person name="Murat C."/>
            <person name="Riley R."/>
            <person name="Ohm R."/>
            <person name="Sun H."/>
            <person name="Tunlid A."/>
            <person name="Henrissat B."/>
            <person name="Grigoriev I.V."/>
            <person name="Hibbett D.S."/>
            <person name="Martin F."/>
        </authorList>
    </citation>
    <scope>NUCLEOTIDE SEQUENCE [LARGE SCALE GENOMIC DNA]</scope>
    <source>
        <strain evidence="1 2">SS14</strain>
    </source>
</reference>
<name>A0A0C9UP76_SPHS4</name>
<organism evidence="1 2">
    <name type="scientific">Sphaerobolus stellatus (strain SS14)</name>
    <dbReference type="NCBI Taxonomy" id="990650"/>
    <lineage>
        <taxon>Eukaryota</taxon>
        <taxon>Fungi</taxon>
        <taxon>Dikarya</taxon>
        <taxon>Basidiomycota</taxon>
        <taxon>Agaricomycotina</taxon>
        <taxon>Agaricomycetes</taxon>
        <taxon>Phallomycetidae</taxon>
        <taxon>Geastrales</taxon>
        <taxon>Sphaerobolaceae</taxon>
        <taxon>Sphaerobolus</taxon>
    </lineage>
</organism>